<evidence type="ECO:0000313" key="4">
    <source>
        <dbReference type="Proteomes" id="UP001597474"/>
    </source>
</evidence>
<dbReference type="InterPro" id="IPR002823">
    <property type="entry name" value="DUF112_TM"/>
</dbReference>
<feature type="domain" description="DUF112" evidence="2">
    <location>
        <begin position="18"/>
        <end position="438"/>
    </location>
</feature>
<accession>A0ABW5U569</accession>
<reference evidence="4" key="1">
    <citation type="journal article" date="2019" name="Int. J. Syst. Evol. Microbiol.">
        <title>The Global Catalogue of Microorganisms (GCM) 10K type strain sequencing project: providing services to taxonomists for standard genome sequencing and annotation.</title>
        <authorList>
            <consortium name="The Broad Institute Genomics Platform"/>
            <consortium name="The Broad Institute Genome Sequencing Center for Infectious Disease"/>
            <person name="Wu L."/>
            <person name="Ma J."/>
        </authorList>
    </citation>
    <scope>NUCLEOTIDE SEQUENCE [LARGE SCALE GENOMIC DNA]</scope>
    <source>
        <strain evidence="4">TISTR 2562</strain>
    </source>
</reference>
<dbReference type="Pfam" id="PF01970">
    <property type="entry name" value="TctA"/>
    <property type="match status" value="1"/>
</dbReference>
<keyword evidence="1" id="KW-0472">Membrane</keyword>
<protein>
    <submittedName>
        <fullName evidence="3">Tripartite tricarboxylate transporter permease</fullName>
    </submittedName>
</protein>
<organism evidence="3 4">
    <name type="scientific">Sulfitobacter aestuarii</name>
    <dbReference type="NCBI Taxonomy" id="2161676"/>
    <lineage>
        <taxon>Bacteria</taxon>
        <taxon>Pseudomonadati</taxon>
        <taxon>Pseudomonadota</taxon>
        <taxon>Alphaproteobacteria</taxon>
        <taxon>Rhodobacterales</taxon>
        <taxon>Roseobacteraceae</taxon>
        <taxon>Sulfitobacter</taxon>
    </lineage>
</organism>
<feature type="transmembrane region" description="Helical" evidence="1">
    <location>
        <begin position="12"/>
        <end position="37"/>
    </location>
</feature>
<keyword evidence="4" id="KW-1185">Reference proteome</keyword>
<dbReference type="PANTHER" id="PTHR35342">
    <property type="entry name" value="TRICARBOXYLIC TRANSPORT PROTEIN"/>
    <property type="match status" value="1"/>
</dbReference>
<gene>
    <name evidence="3" type="ORF">ACFSUD_15420</name>
</gene>
<keyword evidence="1" id="KW-0812">Transmembrane</keyword>
<feature type="transmembrane region" description="Helical" evidence="1">
    <location>
        <begin position="198"/>
        <end position="218"/>
    </location>
</feature>
<feature type="transmembrane region" description="Helical" evidence="1">
    <location>
        <begin position="107"/>
        <end position="130"/>
    </location>
</feature>
<dbReference type="Proteomes" id="UP001597474">
    <property type="component" value="Unassembled WGS sequence"/>
</dbReference>
<sequence>MFENVLLGLQTLADPALLLAVLLGVVGGVVIGALPGLTSTMGVALLIPVTFSLPPQVGLAMLGGIYCASTYSGAISAILLNIPGTSASVATMLDGHPMAKSGKPGRAISLATFASCIGGMISIVALLFLAPQLAEFSLRFGSPEYFLLAVFGITVIASMSAGAMEKGLIAGALGLILSTVGVHPLTGTMRFTGGVPSLYDGIPLVVALIGLYSIPEVIDLIERAKSSRDSARGVDRTSHWESLRELAAQKYNVLRASLIGIVVGIVPGVGCSVGGFLAYDAAKRGSKTPEAFGKGSSEGLIASETGNNAVTGGTLIPLLTLGIPGNPVTAVLLGGIMIHGLRPGPELFTTNADVTYGFIFSLFLSNLLFVPIGLLLARYGLRIVQVPAGILAPIILTLAVIGAYSLRASLDDIWIMLAIGGLGWGMAALAVPRAPLVLGLVLGTLAEGELARSLALVRGDLAAFGMQILTRPVSLIILLLCIIAIVHGINQHRQNSKMLE</sequence>
<keyword evidence="1" id="KW-1133">Transmembrane helix</keyword>
<dbReference type="RefSeq" id="WP_386375401.1">
    <property type="nucleotide sequence ID" value="NZ_JBHUMP010000015.1"/>
</dbReference>
<feature type="transmembrane region" description="Helical" evidence="1">
    <location>
        <begin position="145"/>
        <end position="161"/>
    </location>
</feature>
<feature type="transmembrane region" description="Helical" evidence="1">
    <location>
        <begin position="413"/>
        <end position="431"/>
    </location>
</feature>
<proteinExistence type="predicted"/>
<feature type="transmembrane region" description="Helical" evidence="1">
    <location>
        <begin position="469"/>
        <end position="489"/>
    </location>
</feature>
<feature type="transmembrane region" description="Helical" evidence="1">
    <location>
        <begin position="388"/>
        <end position="407"/>
    </location>
</feature>
<feature type="transmembrane region" description="Helical" evidence="1">
    <location>
        <begin position="354"/>
        <end position="376"/>
    </location>
</feature>
<feature type="transmembrane region" description="Helical" evidence="1">
    <location>
        <begin position="57"/>
        <end position="82"/>
    </location>
</feature>
<comment type="caution">
    <text evidence="3">The sequence shown here is derived from an EMBL/GenBank/DDBJ whole genome shotgun (WGS) entry which is preliminary data.</text>
</comment>
<evidence type="ECO:0000313" key="3">
    <source>
        <dbReference type="EMBL" id="MFD2740974.1"/>
    </source>
</evidence>
<evidence type="ECO:0000256" key="1">
    <source>
        <dbReference type="SAM" id="Phobius"/>
    </source>
</evidence>
<dbReference type="PANTHER" id="PTHR35342:SF5">
    <property type="entry name" value="TRICARBOXYLIC TRANSPORT PROTEIN"/>
    <property type="match status" value="1"/>
</dbReference>
<dbReference type="EMBL" id="JBHUMP010000015">
    <property type="protein sequence ID" value="MFD2740974.1"/>
    <property type="molecule type" value="Genomic_DNA"/>
</dbReference>
<feature type="transmembrane region" description="Helical" evidence="1">
    <location>
        <begin position="253"/>
        <end position="279"/>
    </location>
</feature>
<feature type="transmembrane region" description="Helical" evidence="1">
    <location>
        <begin position="168"/>
        <end position="186"/>
    </location>
</feature>
<name>A0ABW5U569_9RHOB</name>
<evidence type="ECO:0000259" key="2">
    <source>
        <dbReference type="Pfam" id="PF01970"/>
    </source>
</evidence>